<evidence type="ECO:0000313" key="4">
    <source>
        <dbReference type="Proteomes" id="UP000178985"/>
    </source>
</evidence>
<dbReference type="Gene3D" id="2.70.70.10">
    <property type="entry name" value="Glucose Permease (Domain IIA)"/>
    <property type="match status" value="1"/>
</dbReference>
<dbReference type="InterPro" id="IPR011055">
    <property type="entry name" value="Dup_hybrid_motif"/>
</dbReference>
<dbReference type="AlphaFoldDB" id="A0A1F6V1F6"/>
<evidence type="ECO:0000259" key="2">
    <source>
        <dbReference type="Pfam" id="PF01551"/>
    </source>
</evidence>
<comment type="caution">
    <text evidence="3">The sequence shown here is derived from an EMBL/GenBank/DDBJ whole genome shotgun (WGS) entry which is preliminary data.</text>
</comment>
<accession>A0A1F6V1F6</accession>
<protein>
    <recommendedName>
        <fullName evidence="2">M23ase beta-sheet core domain-containing protein</fullName>
    </recommendedName>
</protein>
<dbReference type="Pfam" id="PF01551">
    <property type="entry name" value="Peptidase_M23"/>
    <property type="match status" value="1"/>
</dbReference>
<dbReference type="Proteomes" id="UP000178985">
    <property type="component" value="Unassembled WGS sequence"/>
</dbReference>
<feature type="coiled-coil region" evidence="1">
    <location>
        <begin position="32"/>
        <end position="94"/>
    </location>
</feature>
<reference evidence="3 4" key="1">
    <citation type="journal article" date="2016" name="Nat. Commun.">
        <title>Thousands of microbial genomes shed light on interconnected biogeochemical processes in an aquifer system.</title>
        <authorList>
            <person name="Anantharaman K."/>
            <person name="Brown C.T."/>
            <person name="Hug L.A."/>
            <person name="Sharon I."/>
            <person name="Castelle C.J."/>
            <person name="Probst A.J."/>
            <person name="Thomas B.C."/>
            <person name="Singh A."/>
            <person name="Wilkins M.J."/>
            <person name="Karaoz U."/>
            <person name="Brodie E.L."/>
            <person name="Williams K.H."/>
            <person name="Hubbard S.S."/>
            <person name="Banfield J.F."/>
        </authorList>
    </citation>
    <scope>NUCLEOTIDE SEQUENCE [LARGE SCALE GENOMIC DNA]</scope>
</reference>
<evidence type="ECO:0000256" key="1">
    <source>
        <dbReference type="SAM" id="Coils"/>
    </source>
</evidence>
<dbReference type="InterPro" id="IPR016047">
    <property type="entry name" value="M23ase_b-sheet_dom"/>
</dbReference>
<keyword evidence="1" id="KW-0175">Coiled coil</keyword>
<feature type="domain" description="M23ase beta-sheet core" evidence="2">
    <location>
        <begin position="294"/>
        <end position="388"/>
    </location>
</feature>
<gene>
    <name evidence="3" type="ORF">A2733_00270</name>
</gene>
<name>A0A1F6V1F6_9BACT</name>
<dbReference type="CDD" id="cd12797">
    <property type="entry name" value="M23_peptidase"/>
    <property type="match status" value="1"/>
</dbReference>
<dbReference type="InterPro" id="IPR050570">
    <property type="entry name" value="Cell_wall_metabolism_enzyme"/>
</dbReference>
<organism evidence="3 4">
    <name type="scientific">Candidatus Nomurabacteria bacterium RIFCSPHIGHO2_01_FULL_40_20</name>
    <dbReference type="NCBI Taxonomy" id="1801738"/>
    <lineage>
        <taxon>Bacteria</taxon>
        <taxon>Candidatus Nomuraibacteriota</taxon>
    </lineage>
</organism>
<dbReference type="SUPFAM" id="SSF51261">
    <property type="entry name" value="Duplicated hybrid motif"/>
    <property type="match status" value="1"/>
</dbReference>
<proteinExistence type="predicted"/>
<dbReference type="PANTHER" id="PTHR21666:SF270">
    <property type="entry name" value="MUREIN HYDROLASE ACTIVATOR ENVC"/>
    <property type="match status" value="1"/>
</dbReference>
<dbReference type="GO" id="GO:0004222">
    <property type="term" value="F:metalloendopeptidase activity"/>
    <property type="evidence" value="ECO:0007669"/>
    <property type="project" value="TreeGrafter"/>
</dbReference>
<dbReference type="EMBL" id="MFTO01000018">
    <property type="protein sequence ID" value="OGI63475.1"/>
    <property type="molecule type" value="Genomic_DNA"/>
</dbReference>
<evidence type="ECO:0000313" key="3">
    <source>
        <dbReference type="EMBL" id="OGI63475.1"/>
    </source>
</evidence>
<sequence>MKPCLDYKKLFSFFLVGVFLCLPLFFARAETATEIKNQINQKNVEIEQLEAQIESYQKQLGTLGQQKTTLSNTIKQLDLTRQKLNADINITQKKIDQTNLVIQNISSDIGDKEESIENDREAIMLDIRRVAEIENSGMTEILLSNKDFTSIWNDIDSMIVVREKIIEKINHLQNVKVVLEGDRQENVDAKNKLLSLKTDLSDQRKVVEGNKSEKSKLLTQTKSSEANYQKLVADQTAKRIALEAEIRDYESRLEYILDRSKLPSAGVLAWPLDYIFVTQPFGEKTGPHRIYANGHSGTDFRARTPLKTYAMSGGVVAGTGNTDLTCPGASFGQWVLIKYDNGLASTHAHLSLIKVVKGQRVGRGEVIGYTGGTGRVTAPHLHISLYVAEAVNVETLPSKSCPGKILTQPIAATSAYLDPMYYLPPYQI</sequence>
<dbReference type="Gene3D" id="6.10.250.3150">
    <property type="match status" value="1"/>
</dbReference>
<dbReference type="PANTHER" id="PTHR21666">
    <property type="entry name" value="PEPTIDASE-RELATED"/>
    <property type="match status" value="1"/>
</dbReference>